<comment type="caution">
    <text evidence="1">The sequence shown here is derived from an EMBL/GenBank/DDBJ whole genome shotgun (WGS) entry which is preliminary data.</text>
</comment>
<proteinExistence type="predicted"/>
<reference evidence="1 2" key="1">
    <citation type="journal article" date="2011" name="BMC Genomics">
        <title>Genome sequencing reveals diversification of virulence factor content and possible host adaptation in distinct subpopulations of Salmonella enterica.</title>
        <authorList>
            <person name="den Bakker H.C."/>
            <person name="Moreno Switt A.I."/>
            <person name="Govoni G."/>
            <person name="Cummings C.A."/>
            <person name="Ranieri M.L."/>
            <person name="Degoricija L."/>
            <person name="Hoelzer K."/>
            <person name="Rodriguez-Rivera L.D."/>
            <person name="Brown S."/>
            <person name="Bolchacova E."/>
            <person name="Furtado M.R."/>
            <person name="Wiedmann M."/>
        </authorList>
    </citation>
    <scope>NUCLEOTIDE SEQUENCE [LARGE SCALE GENOMIC DNA]</scope>
    <source>
        <strain evidence="1 2">R8-3404</strain>
    </source>
</reference>
<dbReference type="AlphaFoldDB" id="A0A6C8GWN9"/>
<protein>
    <submittedName>
        <fullName evidence="1">Uncharacterized protein</fullName>
    </submittedName>
</protein>
<organism evidence="1 2">
    <name type="scientific">Salmonella enterica subsp. enterica serovar Uganda str. R8-3404</name>
    <dbReference type="NCBI Taxonomy" id="913083"/>
    <lineage>
        <taxon>Bacteria</taxon>
        <taxon>Pseudomonadati</taxon>
        <taxon>Pseudomonadota</taxon>
        <taxon>Gammaproteobacteria</taxon>
        <taxon>Enterobacterales</taxon>
        <taxon>Enterobacteriaceae</taxon>
        <taxon>Salmonella</taxon>
    </lineage>
</organism>
<evidence type="ECO:0000313" key="1">
    <source>
        <dbReference type="EMBL" id="EHC86067.1"/>
    </source>
</evidence>
<dbReference type="EMBL" id="AFCV01001316">
    <property type="protein sequence ID" value="EHC86067.1"/>
    <property type="molecule type" value="Genomic_DNA"/>
</dbReference>
<evidence type="ECO:0000313" key="2">
    <source>
        <dbReference type="Proteomes" id="UP000003915"/>
    </source>
</evidence>
<sequence length="57" mass="6551">MIKLAQRIDRALIKLAQRIEAFTPLSGITHHQKSKGCARICVTRGRRKVWRGAKPRQ</sequence>
<dbReference type="Proteomes" id="UP000003915">
    <property type="component" value="Unassembled WGS sequence"/>
</dbReference>
<accession>A0A6C8GWN9</accession>
<gene>
    <name evidence="1" type="ORF">LTSEUGA_5243</name>
</gene>
<name>A0A6C8GWN9_SALET</name>